<accession>A0A6A6GXW7</accession>
<dbReference type="Pfam" id="PF07690">
    <property type="entry name" value="MFS_1"/>
    <property type="match status" value="1"/>
</dbReference>
<dbReference type="PANTHER" id="PTHR23502:SF181">
    <property type="entry name" value="MAJOR FACILITATOR SUPERFAMILY (MFS) PROFILE DOMAIN-CONTAINING PROTEIN"/>
    <property type="match status" value="1"/>
</dbReference>
<dbReference type="AlphaFoldDB" id="A0A6A6GXW7"/>
<keyword evidence="4 6" id="KW-0472">Membrane</keyword>
<evidence type="ECO:0000256" key="3">
    <source>
        <dbReference type="ARBA" id="ARBA00022989"/>
    </source>
</evidence>
<feature type="transmembrane region" description="Helical" evidence="6">
    <location>
        <begin position="360"/>
        <end position="381"/>
    </location>
</feature>
<feature type="transmembrane region" description="Helical" evidence="6">
    <location>
        <begin position="144"/>
        <end position="170"/>
    </location>
</feature>
<dbReference type="Gene3D" id="1.20.1250.20">
    <property type="entry name" value="MFS general substrate transporter like domains"/>
    <property type="match status" value="1"/>
</dbReference>
<feature type="transmembrane region" description="Helical" evidence="6">
    <location>
        <begin position="387"/>
        <end position="411"/>
    </location>
</feature>
<dbReference type="GO" id="GO:0005886">
    <property type="term" value="C:plasma membrane"/>
    <property type="evidence" value="ECO:0007669"/>
    <property type="project" value="TreeGrafter"/>
</dbReference>
<feature type="region of interest" description="Disordered" evidence="5">
    <location>
        <begin position="19"/>
        <end position="38"/>
    </location>
</feature>
<gene>
    <name evidence="8" type="ORF">EV356DRAFT_570266</name>
</gene>
<dbReference type="SUPFAM" id="SSF103473">
    <property type="entry name" value="MFS general substrate transporter"/>
    <property type="match status" value="1"/>
</dbReference>
<dbReference type="PANTHER" id="PTHR23502">
    <property type="entry name" value="MAJOR FACILITATOR SUPERFAMILY"/>
    <property type="match status" value="1"/>
</dbReference>
<dbReference type="InterPro" id="IPR020846">
    <property type="entry name" value="MFS_dom"/>
</dbReference>
<organism evidence="8 9">
    <name type="scientific">Viridothelium virens</name>
    <name type="common">Speckled blister lichen</name>
    <name type="synonym">Trypethelium virens</name>
    <dbReference type="NCBI Taxonomy" id="1048519"/>
    <lineage>
        <taxon>Eukaryota</taxon>
        <taxon>Fungi</taxon>
        <taxon>Dikarya</taxon>
        <taxon>Ascomycota</taxon>
        <taxon>Pezizomycotina</taxon>
        <taxon>Dothideomycetes</taxon>
        <taxon>Dothideomycetes incertae sedis</taxon>
        <taxon>Trypetheliales</taxon>
        <taxon>Trypetheliaceae</taxon>
        <taxon>Viridothelium</taxon>
    </lineage>
</organism>
<reference evidence="8" key="1">
    <citation type="journal article" date="2020" name="Stud. Mycol.">
        <title>101 Dothideomycetes genomes: a test case for predicting lifestyles and emergence of pathogens.</title>
        <authorList>
            <person name="Haridas S."/>
            <person name="Albert R."/>
            <person name="Binder M."/>
            <person name="Bloem J."/>
            <person name="Labutti K."/>
            <person name="Salamov A."/>
            <person name="Andreopoulos B."/>
            <person name="Baker S."/>
            <person name="Barry K."/>
            <person name="Bills G."/>
            <person name="Bluhm B."/>
            <person name="Cannon C."/>
            <person name="Castanera R."/>
            <person name="Culley D."/>
            <person name="Daum C."/>
            <person name="Ezra D."/>
            <person name="Gonzalez J."/>
            <person name="Henrissat B."/>
            <person name="Kuo A."/>
            <person name="Liang C."/>
            <person name="Lipzen A."/>
            <person name="Lutzoni F."/>
            <person name="Magnuson J."/>
            <person name="Mondo S."/>
            <person name="Nolan M."/>
            <person name="Ohm R."/>
            <person name="Pangilinan J."/>
            <person name="Park H.-J."/>
            <person name="Ramirez L."/>
            <person name="Alfaro M."/>
            <person name="Sun H."/>
            <person name="Tritt A."/>
            <person name="Yoshinaga Y."/>
            <person name="Zwiers L.-H."/>
            <person name="Turgeon B."/>
            <person name="Goodwin S."/>
            <person name="Spatafora J."/>
            <person name="Crous P."/>
            <person name="Grigoriev I."/>
        </authorList>
    </citation>
    <scope>NUCLEOTIDE SEQUENCE</scope>
    <source>
        <strain evidence="8">Tuck. ex Michener</strain>
    </source>
</reference>
<dbReference type="OrthoDB" id="2585655at2759"/>
<dbReference type="Proteomes" id="UP000800092">
    <property type="component" value="Unassembled WGS sequence"/>
</dbReference>
<feature type="transmembrane region" description="Helical" evidence="6">
    <location>
        <begin position="52"/>
        <end position="76"/>
    </location>
</feature>
<evidence type="ECO:0000256" key="6">
    <source>
        <dbReference type="SAM" id="Phobius"/>
    </source>
</evidence>
<dbReference type="PROSITE" id="PS50850">
    <property type="entry name" value="MFS"/>
    <property type="match status" value="1"/>
</dbReference>
<dbReference type="InterPro" id="IPR011701">
    <property type="entry name" value="MFS"/>
</dbReference>
<feature type="transmembrane region" description="Helical" evidence="6">
    <location>
        <begin position="119"/>
        <end position="138"/>
    </location>
</feature>
<feature type="domain" description="Major facilitator superfamily (MFS) profile" evidence="7">
    <location>
        <begin position="53"/>
        <end position="477"/>
    </location>
</feature>
<feature type="transmembrane region" description="Helical" evidence="6">
    <location>
        <begin position="88"/>
        <end position="107"/>
    </location>
</feature>
<feature type="transmembrane region" description="Helical" evidence="6">
    <location>
        <begin position="318"/>
        <end position="339"/>
    </location>
</feature>
<feature type="transmembrane region" description="Helical" evidence="6">
    <location>
        <begin position="204"/>
        <end position="227"/>
    </location>
</feature>
<sequence length="492" mass="54243">MFEGEPTKTEASVIESFQTPNDAKDSNGILLIPQPTNDPEDPLNWPSWRKRIVLVQVSLISFLSLFSASLIVPTFVPLGKYLHKDLTDVAYVVSIFTAIISISPLVWNPISNVYGRRPVYIVNLIATVAFSAASAASHDYGTLLAMRALCGLLGTAALGLGPATVCDLFFAHERGRYMGVYTLSFITGGHIAPIIGGYIEKNLTWRWCFYVPAIIAAALLISFILTVPETLYSRTLDQSTKSQPGSVQKILMLRRAAPSNRLRPIDFLRPFQMLLYPSVVVPTVYYATSFGYGTILFILTSTNIFSQLYHLQPYQVGVLLGIPLTVGSVIGECCAGYLSDLVSERRAIHRGGKRIPEDRFLAIYPGAILLPLGVAIEGVCITHKTHWIGPAMGVAIASFGLQIVTTIIYAYIADCYKPQSAEIGAVLNFTRQIFSFCVGFYAIQTGQMIGFQDAWIIWACINVATFLPVIILVWKGERWRRALGTPKFHNDL</sequence>
<comment type="subcellular location">
    <subcellularLocation>
        <location evidence="1">Membrane</location>
        <topology evidence="1">Multi-pass membrane protein</topology>
    </subcellularLocation>
</comment>
<evidence type="ECO:0000256" key="2">
    <source>
        <dbReference type="ARBA" id="ARBA00022692"/>
    </source>
</evidence>
<evidence type="ECO:0000259" key="7">
    <source>
        <dbReference type="PROSITE" id="PS50850"/>
    </source>
</evidence>
<name>A0A6A6GXW7_VIRVR</name>
<protein>
    <submittedName>
        <fullName evidence="8">MFS general substrate transporter</fullName>
    </submittedName>
</protein>
<keyword evidence="9" id="KW-1185">Reference proteome</keyword>
<dbReference type="EMBL" id="ML991839">
    <property type="protein sequence ID" value="KAF2230595.1"/>
    <property type="molecule type" value="Genomic_DNA"/>
</dbReference>
<evidence type="ECO:0000256" key="4">
    <source>
        <dbReference type="ARBA" id="ARBA00023136"/>
    </source>
</evidence>
<evidence type="ECO:0000313" key="8">
    <source>
        <dbReference type="EMBL" id="KAF2230595.1"/>
    </source>
</evidence>
<feature type="transmembrane region" description="Helical" evidence="6">
    <location>
        <begin position="177"/>
        <end position="198"/>
    </location>
</feature>
<evidence type="ECO:0000313" key="9">
    <source>
        <dbReference type="Proteomes" id="UP000800092"/>
    </source>
</evidence>
<evidence type="ECO:0000256" key="5">
    <source>
        <dbReference type="SAM" id="MobiDB-lite"/>
    </source>
</evidence>
<keyword evidence="3 6" id="KW-1133">Transmembrane helix</keyword>
<feature type="transmembrane region" description="Helical" evidence="6">
    <location>
        <begin position="455"/>
        <end position="474"/>
    </location>
</feature>
<feature type="transmembrane region" description="Helical" evidence="6">
    <location>
        <begin position="273"/>
        <end position="298"/>
    </location>
</feature>
<keyword evidence="2 6" id="KW-0812">Transmembrane</keyword>
<proteinExistence type="predicted"/>
<evidence type="ECO:0000256" key="1">
    <source>
        <dbReference type="ARBA" id="ARBA00004141"/>
    </source>
</evidence>
<dbReference type="GO" id="GO:0022857">
    <property type="term" value="F:transmembrane transporter activity"/>
    <property type="evidence" value="ECO:0007669"/>
    <property type="project" value="InterPro"/>
</dbReference>
<dbReference type="InterPro" id="IPR036259">
    <property type="entry name" value="MFS_trans_sf"/>
</dbReference>